<name>A0A1X7VER2_AMPQE</name>
<dbReference type="AlphaFoldDB" id="A0A1X7VER2"/>
<accession>A0A1X7VER2</accession>
<evidence type="ECO:0000313" key="1">
    <source>
        <dbReference type="EnsemblMetazoa" id="Aqu2.1.38214_001"/>
    </source>
</evidence>
<sequence>MVVTETTQLVKFVEQYSICQETNCQGKLKVNSIELAGLGRAASLSFGCANCGSCNVKFETSSQRENGDAAVSKILQVATICSGASYAIYKTMFHHILGMHIVSDSVFLGDLRRCMSM</sequence>
<dbReference type="EnsemblMetazoa" id="Aqu2.1.38214_001">
    <property type="protein sequence ID" value="Aqu2.1.38214_001"/>
    <property type="gene ID" value="Aqu2.1.38214"/>
</dbReference>
<organism evidence="1">
    <name type="scientific">Amphimedon queenslandica</name>
    <name type="common">Sponge</name>
    <dbReference type="NCBI Taxonomy" id="400682"/>
    <lineage>
        <taxon>Eukaryota</taxon>
        <taxon>Metazoa</taxon>
        <taxon>Porifera</taxon>
        <taxon>Demospongiae</taxon>
        <taxon>Heteroscleromorpha</taxon>
        <taxon>Haplosclerida</taxon>
        <taxon>Niphatidae</taxon>
        <taxon>Amphimedon</taxon>
    </lineage>
</organism>
<proteinExistence type="predicted"/>
<reference evidence="1" key="1">
    <citation type="submission" date="2017-05" db="UniProtKB">
        <authorList>
            <consortium name="EnsemblMetazoa"/>
        </authorList>
    </citation>
    <scope>IDENTIFICATION</scope>
</reference>
<protein>
    <submittedName>
        <fullName evidence="1">Uncharacterized protein</fullName>
    </submittedName>
</protein>
<dbReference type="InParanoid" id="A0A1X7VER2"/>